<gene>
    <name evidence="4" type="ORF">SAMN06295964_0654</name>
</gene>
<dbReference type="SUPFAM" id="SSF53474">
    <property type="entry name" value="alpha/beta-Hydrolases"/>
    <property type="match status" value="1"/>
</dbReference>
<evidence type="ECO:0000256" key="1">
    <source>
        <dbReference type="ARBA" id="ARBA00010515"/>
    </source>
</evidence>
<comment type="similarity">
    <text evidence="1">Belongs to the 'GDXG' lipolytic enzyme family.</text>
</comment>
<dbReference type="STRING" id="1736691.SAMN06295964_0654"/>
<reference evidence="5" key="1">
    <citation type="submission" date="2017-02" db="EMBL/GenBank/DDBJ databases">
        <authorList>
            <person name="Varghese N."/>
            <person name="Submissions S."/>
        </authorList>
    </citation>
    <scope>NUCLEOTIDE SEQUENCE [LARGE SCALE GENOMIC DNA]</scope>
    <source>
        <strain evidence="5">9H-4</strain>
    </source>
</reference>
<protein>
    <submittedName>
        <fullName evidence="4">Acetyl esterase/lipase</fullName>
    </submittedName>
</protein>
<dbReference type="PANTHER" id="PTHR48081:SF30">
    <property type="entry name" value="ACETYL-HYDROLASE LIPR-RELATED"/>
    <property type="match status" value="1"/>
</dbReference>
<name>A0A1T4YTQ1_9ACTN</name>
<dbReference type="InterPro" id="IPR013094">
    <property type="entry name" value="AB_hydrolase_3"/>
</dbReference>
<feature type="domain" description="Alpha/beta hydrolase fold-3" evidence="3">
    <location>
        <begin position="75"/>
        <end position="277"/>
    </location>
</feature>
<dbReference type="AlphaFoldDB" id="A0A1T4YTQ1"/>
<dbReference type="InterPro" id="IPR029058">
    <property type="entry name" value="AB_hydrolase_fold"/>
</dbReference>
<sequence length="339" mass="35793">MSVPKPLVRTRLLLARPVMHSTRVSLGAKRTMADSIASAARAPEGAIYDFDVIAGLPVQFVTVEGTGPATGRATMIYLHGGGHVVGSSRAYRAFAAHVAMHAGMDVLLPEYPLAPESPYPAALDMLIALYRALPSYGVDPSTVVLAGDDAGAGLALAMALEIRDLGLPMPAAIGMISPWLDMNADIERSRPSASDPWFTPALATRWARTYLGGADPLDPGVSPLHGDFDGLPPIVVHYSGLDPLRTDSEAFLQKVTLKSDSPRVIAREYPEMWQSFHLQAGRLDAADQAVEEFGKAMASLVEVPGGHGDVVPINRPVAGQGGRRLRLVKPAAAAGTPSV</sequence>
<evidence type="ECO:0000259" key="3">
    <source>
        <dbReference type="Pfam" id="PF07859"/>
    </source>
</evidence>
<organism evidence="4 5">
    <name type="scientific">Aeromicrobium choanae</name>
    <dbReference type="NCBI Taxonomy" id="1736691"/>
    <lineage>
        <taxon>Bacteria</taxon>
        <taxon>Bacillati</taxon>
        <taxon>Actinomycetota</taxon>
        <taxon>Actinomycetes</taxon>
        <taxon>Propionibacteriales</taxon>
        <taxon>Nocardioidaceae</taxon>
        <taxon>Aeromicrobium</taxon>
    </lineage>
</organism>
<dbReference type="RefSeq" id="WP_078698829.1">
    <property type="nucleotide sequence ID" value="NZ_LT796768.1"/>
</dbReference>
<dbReference type="GO" id="GO:0004806">
    <property type="term" value="F:triacylglycerol lipase activity"/>
    <property type="evidence" value="ECO:0007669"/>
    <property type="project" value="TreeGrafter"/>
</dbReference>
<keyword evidence="2" id="KW-0378">Hydrolase</keyword>
<evidence type="ECO:0000256" key="2">
    <source>
        <dbReference type="ARBA" id="ARBA00022801"/>
    </source>
</evidence>
<accession>A0A1T4YTQ1</accession>
<evidence type="ECO:0000313" key="4">
    <source>
        <dbReference type="EMBL" id="SKB04641.1"/>
    </source>
</evidence>
<evidence type="ECO:0000313" key="5">
    <source>
        <dbReference type="Proteomes" id="UP000191040"/>
    </source>
</evidence>
<dbReference type="InterPro" id="IPR050300">
    <property type="entry name" value="GDXG_lipolytic_enzyme"/>
</dbReference>
<dbReference type="Pfam" id="PF07859">
    <property type="entry name" value="Abhydrolase_3"/>
    <property type="match status" value="1"/>
</dbReference>
<dbReference type="PANTHER" id="PTHR48081">
    <property type="entry name" value="AB HYDROLASE SUPERFAMILY PROTEIN C4A8.06C"/>
    <property type="match status" value="1"/>
</dbReference>
<dbReference type="Proteomes" id="UP000191040">
    <property type="component" value="Chromosome I"/>
</dbReference>
<proteinExistence type="inferred from homology"/>
<dbReference type="EMBL" id="LT796768">
    <property type="protein sequence ID" value="SKB04641.1"/>
    <property type="molecule type" value="Genomic_DNA"/>
</dbReference>
<keyword evidence="5" id="KW-1185">Reference proteome</keyword>
<dbReference type="Gene3D" id="3.40.50.1820">
    <property type="entry name" value="alpha/beta hydrolase"/>
    <property type="match status" value="1"/>
</dbReference>
<dbReference type="OrthoDB" id="128186at2"/>